<dbReference type="EMBL" id="CP090958">
    <property type="protein sequence ID" value="WGW13760.1"/>
    <property type="molecule type" value="Genomic_DNA"/>
</dbReference>
<accession>A0ABY8R015</accession>
<gene>
    <name evidence="1" type="ORF">LWF01_08430</name>
</gene>
<protein>
    <submittedName>
        <fullName evidence="1">OsmC family peroxiredoxin</fullName>
    </submittedName>
</protein>
<dbReference type="Pfam" id="PF02566">
    <property type="entry name" value="OsmC"/>
    <property type="match status" value="1"/>
</dbReference>
<dbReference type="PANTHER" id="PTHR42830:SF1">
    <property type="entry name" value="OSMOTICALLY INDUCIBLE FAMILY PROTEIN"/>
    <property type="match status" value="1"/>
</dbReference>
<dbReference type="Gene3D" id="3.30.300.20">
    <property type="match status" value="1"/>
</dbReference>
<dbReference type="RefSeq" id="WP_349640583.1">
    <property type="nucleotide sequence ID" value="NZ_CP090958.1"/>
</dbReference>
<dbReference type="InterPro" id="IPR052707">
    <property type="entry name" value="OsmC_Ohr_Peroxiredoxin"/>
</dbReference>
<dbReference type="Proteomes" id="UP001209083">
    <property type="component" value="Chromosome"/>
</dbReference>
<dbReference type="SUPFAM" id="SSF82784">
    <property type="entry name" value="OsmC-like"/>
    <property type="match status" value="1"/>
</dbReference>
<dbReference type="NCBIfam" id="TIGR03562">
    <property type="entry name" value="osmo_induc_OsmC"/>
    <property type="match status" value="1"/>
</dbReference>
<evidence type="ECO:0000313" key="1">
    <source>
        <dbReference type="EMBL" id="WGW13760.1"/>
    </source>
</evidence>
<dbReference type="InterPro" id="IPR003718">
    <property type="entry name" value="OsmC/Ohr_fam"/>
</dbReference>
<evidence type="ECO:0000313" key="2">
    <source>
        <dbReference type="Proteomes" id="UP001209083"/>
    </source>
</evidence>
<sequence>MPQPLVSKAHTIWNGSLTDGSGKVSLDSSGLATFDISWKARSEAHNGTTTPEELIAAAHSACFSMALSNGLAQNDTPPQELHTSADVAFVAGEGITGITLNLLATVEGLDEAKFQEIAADAKTNCPVSQALAGVDITLKARLA</sequence>
<dbReference type="InterPro" id="IPR036102">
    <property type="entry name" value="OsmC/Ohrsf"/>
</dbReference>
<name>A0ABY8R015_9MICO</name>
<proteinExistence type="predicted"/>
<reference evidence="1 2" key="1">
    <citation type="submission" date="2023-05" db="EMBL/GenBank/DDBJ databases">
        <title>Lithophilousrod everest ZFBP1038 complete genpme.</title>
        <authorList>
            <person name="Tian M."/>
        </authorList>
    </citation>
    <scope>NUCLEOTIDE SEQUENCE [LARGE SCALE GENOMIC DNA]</scope>
    <source>
        <strain evidence="1 2">ZFBP1038</strain>
    </source>
</reference>
<dbReference type="PANTHER" id="PTHR42830">
    <property type="entry name" value="OSMOTICALLY INDUCIBLE FAMILY PROTEIN"/>
    <property type="match status" value="1"/>
</dbReference>
<organism evidence="1 2">
    <name type="scientific">Saxibacter everestensis</name>
    <dbReference type="NCBI Taxonomy" id="2909229"/>
    <lineage>
        <taxon>Bacteria</taxon>
        <taxon>Bacillati</taxon>
        <taxon>Actinomycetota</taxon>
        <taxon>Actinomycetes</taxon>
        <taxon>Micrococcales</taxon>
        <taxon>Brevibacteriaceae</taxon>
        <taxon>Saxibacter</taxon>
    </lineage>
</organism>
<dbReference type="InterPro" id="IPR015946">
    <property type="entry name" value="KH_dom-like_a/b"/>
</dbReference>
<dbReference type="InterPro" id="IPR019904">
    <property type="entry name" value="Peroxiredoxin_OsmC"/>
</dbReference>
<keyword evidence="2" id="KW-1185">Reference proteome</keyword>